<organism evidence="1 2">
    <name type="scientific">Sphingomonas rustica</name>
    <dbReference type="NCBI Taxonomy" id="3103142"/>
    <lineage>
        <taxon>Bacteria</taxon>
        <taxon>Pseudomonadati</taxon>
        <taxon>Pseudomonadota</taxon>
        <taxon>Alphaproteobacteria</taxon>
        <taxon>Sphingomonadales</taxon>
        <taxon>Sphingomonadaceae</taxon>
        <taxon>Sphingomonas</taxon>
    </lineage>
</organism>
<dbReference type="Pfam" id="PF15632">
    <property type="entry name" value="ATPgrasp_Ter"/>
    <property type="match status" value="1"/>
</dbReference>
<accession>A0ABV0BAB9</accession>
<dbReference type="EMBL" id="JBDIZK010000006">
    <property type="protein sequence ID" value="MEN3747943.1"/>
    <property type="molecule type" value="Genomic_DNA"/>
</dbReference>
<reference evidence="1 2" key="1">
    <citation type="submission" date="2024-05" db="EMBL/GenBank/DDBJ databases">
        <title>Sphingomonas sp. HF-S3 16S ribosomal RNA gene Genome sequencing and assembly.</title>
        <authorList>
            <person name="Lee H."/>
        </authorList>
    </citation>
    <scope>NUCLEOTIDE SEQUENCE [LARGE SCALE GENOMIC DNA]</scope>
    <source>
        <strain evidence="1 2">HF-S3</strain>
    </source>
</reference>
<dbReference type="Proteomes" id="UP001427805">
    <property type="component" value="Unassembled WGS sequence"/>
</dbReference>
<name>A0ABV0BAB9_9SPHN</name>
<evidence type="ECO:0000313" key="1">
    <source>
        <dbReference type="EMBL" id="MEN3747943.1"/>
    </source>
</evidence>
<keyword evidence="2" id="KW-1185">Reference proteome</keyword>
<gene>
    <name evidence="1" type="ORF">TPR58_12260</name>
</gene>
<comment type="caution">
    <text evidence="1">The sequence shown here is derived from an EMBL/GenBank/DDBJ whole genome shotgun (WGS) entry which is preliminary data.</text>
</comment>
<protein>
    <submittedName>
        <fullName evidence="1">ATP-grasp domain-containing protein</fullName>
    </submittedName>
</protein>
<sequence>MMLAADPDLELFMSERQLPAVSRRVTGLPEPESVAEVAQIVAERKIDKVWPQRRHALFADALGPERLELPAGTDALATIASKADFATTLANWADDSALPTERFATLAEFDAATARFAPFGSLCVKPEIGVFGHGFWQLVPGTALSQLAEPDRREIDPAAFRWLVAEAERSGTLIPHVLMPWLPGPEVSIDLLMWRGEVLHGVARTKTDIGVQHIANDHAMLPHAAMLAGRFGLNGLASIQYRKAVDGSWRVLEINPRAAGGIVNSELAGARLVESWTRLLTGRLKPAEVPRPSIDAIVQVGERRELAIPVQVAA</sequence>
<proteinExistence type="predicted"/>
<dbReference type="Gene3D" id="3.30.470.20">
    <property type="entry name" value="ATP-grasp fold, B domain"/>
    <property type="match status" value="1"/>
</dbReference>
<dbReference type="SUPFAM" id="SSF56059">
    <property type="entry name" value="Glutathione synthetase ATP-binding domain-like"/>
    <property type="match status" value="1"/>
</dbReference>
<evidence type="ECO:0000313" key="2">
    <source>
        <dbReference type="Proteomes" id="UP001427805"/>
    </source>
</evidence>